<comment type="catalytic activity">
    <reaction evidence="4">
        <text>uridine(2605) in 23S rRNA = pseudouridine(2605) in 23S rRNA</text>
        <dbReference type="Rhea" id="RHEA:42520"/>
        <dbReference type="Rhea" id="RHEA-COMP:10095"/>
        <dbReference type="Rhea" id="RHEA-COMP:10096"/>
        <dbReference type="ChEBI" id="CHEBI:65314"/>
        <dbReference type="ChEBI" id="CHEBI:65315"/>
        <dbReference type="EC" id="5.4.99.22"/>
    </reaction>
</comment>
<evidence type="ECO:0000259" key="9">
    <source>
        <dbReference type="SMART" id="SM00363"/>
    </source>
</evidence>
<dbReference type="GO" id="GO:0000455">
    <property type="term" value="P:enzyme-directed rRNA pseudouridine synthesis"/>
    <property type="evidence" value="ECO:0007669"/>
    <property type="project" value="UniProtKB-ARBA"/>
</dbReference>
<dbReference type="Gene3D" id="3.30.70.580">
    <property type="entry name" value="Pseudouridine synthase I, catalytic domain, N-terminal subdomain"/>
    <property type="match status" value="1"/>
</dbReference>
<feature type="region of interest" description="Disordered" evidence="8">
    <location>
        <begin position="271"/>
        <end position="294"/>
    </location>
</feature>
<dbReference type="InterPro" id="IPR050343">
    <property type="entry name" value="RsuA_PseudoU_synthase"/>
</dbReference>
<dbReference type="InterPro" id="IPR036986">
    <property type="entry name" value="S4_RNA-bd_sf"/>
</dbReference>
<protein>
    <recommendedName>
        <fullName evidence="7">Pseudouridine synthase</fullName>
        <ecNumber evidence="7">5.4.99.-</ecNumber>
    </recommendedName>
</protein>
<dbReference type="InterPro" id="IPR020103">
    <property type="entry name" value="PsdUridine_synth_cat_dom_sf"/>
</dbReference>
<evidence type="ECO:0000256" key="3">
    <source>
        <dbReference type="ARBA" id="ARBA00023235"/>
    </source>
</evidence>
<proteinExistence type="inferred from homology"/>
<dbReference type="CDD" id="cd00165">
    <property type="entry name" value="S4"/>
    <property type="match status" value="1"/>
</dbReference>
<dbReference type="SUPFAM" id="SSF55120">
    <property type="entry name" value="Pseudouridine synthase"/>
    <property type="match status" value="1"/>
</dbReference>
<name>A0A1Y6D6I5_9GAMM</name>
<dbReference type="InterPro" id="IPR002942">
    <property type="entry name" value="S4_RNA-bd"/>
</dbReference>
<dbReference type="PANTHER" id="PTHR47683:SF3">
    <property type="entry name" value="RIBOSOMAL LARGE SUBUNIT PSEUDOURIDINE SYNTHASE B"/>
    <property type="match status" value="1"/>
</dbReference>
<keyword evidence="3 7" id="KW-0413">Isomerase</keyword>
<dbReference type="Proteomes" id="UP000192923">
    <property type="component" value="Unassembled WGS sequence"/>
</dbReference>
<dbReference type="InterPro" id="IPR042092">
    <property type="entry name" value="PsdUridine_s_RsuA/RluB/E/F_cat"/>
</dbReference>
<feature type="compositionally biased region" description="Polar residues" evidence="8">
    <location>
        <begin position="1"/>
        <end position="13"/>
    </location>
</feature>
<dbReference type="NCBIfam" id="NF007976">
    <property type="entry name" value="PRK10700.1"/>
    <property type="match status" value="1"/>
</dbReference>
<evidence type="ECO:0000256" key="2">
    <source>
        <dbReference type="ARBA" id="ARBA00022884"/>
    </source>
</evidence>
<dbReference type="AlphaFoldDB" id="A0A1Y6D6I5"/>
<sequence>MRTFPRSQPQNRTPEPDTPPAEAGERIQKVLAQLGLGSRREIEQWIKDGRISLNGQRAELGARCRPDDRITVNGRPIDLARKSQAETRVLLYHKPAGEVVSRRDPEGRPVIFTQLPRPERGRWIAIGRLDINTQGLLLVTTHGELANRLMHPSHQIERQYAVRVLGNIDEAMLGRLSQGVLLEDGLARFDAIEAAGGEGANKWFHVTLREGRNRIVRRLWESQGVAVSRLIRIRFAGVALPPHLKAGHSWELPPEGVAALMALVGLAAEHPAEERRRPVERRPGRDESRSRGRR</sequence>
<organism evidence="10 11">
    <name type="scientific">Methylomagnum ishizawai</name>
    <dbReference type="NCBI Taxonomy" id="1760988"/>
    <lineage>
        <taxon>Bacteria</taxon>
        <taxon>Pseudomonadati</taxon>
        <taxon>Pseudomonadota</taxon>
        <taxon>Gammaproteobacteria</taxon>
        <taxon>Methylococcales</taxon>
        <taxon>Methylococcaceae</taxon>
        <taxon>Methylomagnum</taxon>
    </lineage>
</organism>
<accession>A0A1Y6D6I5</accession>
<evidence type="ECO:0000313" key="11">
    <source>
        <dbReference type="Proteomes" id="UP000192923"/>
    </source>
</evidence>
<evidence type="ECO:0000256" key="4">
    <source>
        <dbReference type="ARBA" id="ARBA00036944"/>
    </source>
</evidence>
<dbReference type="Gene3D" id="3.30.70.1560">
    <property type="entry name" value="Alpha-L RNA-binding motif"/>
    <property type="match status" value="1"/>
</dbReference>
<evidence type="ECO:0000256" key="5">
    <source>
        <dbReference type="ARBA" id="ARBA00037383"/>
    </source>
</evidence>
<gene>
    <name evidence="10" type="ORF">SAMN02949497_2880</name>
</gene>
<dbReference type="SMART" id="SM00363">
    <property type="entry name" value="S4"/>
    <property type="match status" value="1"/>
</dbReference>
<dbReference type="FunFam" id="3.10.290.10:FF:000003">
    <property type="entry name" value="Pseudouridine synthase"/>
    <property type="match status" value="1"/>
</dbReference>
<dbReference type="RefSeq" id="WP_085213805.1">
    <property type="nucleotide sequence ID" value="NZ_FXAM01000001.1"/>
</dbReference>
<dbReference type="EC" id="5.4.99.-" evidence="7"/>
<dbReference type="GO" id="GO:0003723">
    <property type="term" value="F:RNA binding"/>
    <property type="evidence" value="ECO:0007669"/>
    <property type="project" value="UniProtKB-KW"/>
</dbReference>
<evidence type="ECO:0000256" key="1">
    <source>
        <dbReference type="ARBA" id="ARBA00008348"/>
    </source>
</evidence>
<dbReference type="InterPro" id="IPR006145">
    <property type="entry name" value="PsdUridine_synth_RsuA/RluA"/>
</dbReference>
<dbReference type="InterPro" id="IPR000748">
    <property type="entry name" value="PsdUridine_synth_RsuA/RluB/E/F"/>
</dbReference>
<dbReference type="InterPro" id="IPR020094">
    <property type="entry name" value="TruA/RsuA/RluB/E/F_N"/>
</dbReference>
<dbReference type="Pfam" id="PF00849">
    <property type="entry name" value="PseudoU_synth_2"/>
    <property type="match status" value="1"/>
</dbReference>
<dbReference type="SUPFAM" id="SSF55174">
    <property type="entry name" value="Alpha-L RNA-binding motif"/>
    <property type="match status" value="1"/>
</dbReference>
<dbReference type="Gene3D" id="3.10.290.10">
    <property type="entry name" value="RNA-binding S4 domain"/>
    <property type="match status" value="1"/>
</dbReference>
<dbReference type="EMBL" id="FXAM01000001">
    <property type="protein sequence ID" value="SMF95515.1"/>
    <property type="molecule type" value="Genomic_DNA"/>
</dbReference>
<dbReference type="PROSITE" id="PS50889">
    <property type="entry name" value="S4"/>
    <property type="match status" value="1"/>
</dbReference>
<dbReference type="OrthoDB" id="9807213at2"/>
<comment type="similarity">
    <text evidence="1 7">Belongs to the pseudouridine synthase RsuA family.</text>
</comment>
<dbReference type="STRING" id="1760988.SAMN02949497_2880"/>
<keyword evidence="11" id="KW-1185">Reference proteome</keyword>
<dbReference type="InterPro" id="IPR018496">
    <property type="entry name" value="PsdUridine_synth_RsuA/RluB_CS"/>
</dbReference>
<keyword evidence="2 6" id="KW-0694">RNA-binding</keyword>
<dbReference type="NCBIfam" id="TIGR00093">
    <property type="entry name" value="pseudouridine synthase"/>
    <property type="match status" value="1"/>
</dbReference>
<evidence type="ECO:0000256" key="7">
    <source>
        <dbReference type="RuleBase" id="RU003887"/>
    </source>
</evidence>
<dbReference type="GO" id="GO:0160139">
    <property type="term" value="F:23S rRNA pseudouridine(2605) synthase activity"/>
    <property type="evidence" value="ECO:0007669"/>
    <property type="project" value="UniProtKB-EC"/>
</dbReference>
<dbReference type="PROSITE" id="PS01149">
    <property type="entry name" value="PSI_RSU"/>
    <property type="match status" value="1"/>
</dbReference>
<evidence type="ECO:0000256" key="6">
    <source>
        <dbReference type="PROSITE-ProRule" id="PRU00182"/>
    </source>
</evidence>
<feature type="domain" description="RNA-binding S4" evidence="9">
    <location>
        <begin position="25"/>
        <end position="81"/>
    </location>
</feature>
<comment type="function">
    <text evidence="5">Responsible for synthesis of pseudouridine from uracil-2605 in 23S ribosomal RNA.</text>
</comment>
<feature type="region of interest" description="Disordered" evidence="8">
    <location>
        <begin position="1"/>
        <end position="23"/>
    </location>
</feature>
<dbReference type="GO" id="GO:0005829">
    <property type="term" value="C:cytosol"/>
    <property type="evidence" value="ECO:0007669"/>
    <property type="project" value="UniProtKB-ARBA"/>
</dbReference>
<reference evidence="10 11" key="1">
    <citation type="submission" date="2016-12" db="EMBL/GenBank/DDBJ databases">
        <authorList>
            <person name="Song W.-J."/>
            <person name="Kurnit D.M."/>
        </authorList>
    </citation>
    <scope>NUCLEOTIDE SEQUENCE [LARGE SCALE GENOMIC DNA]</scope>
    <source>
        <strain evidence="10 11">175</strain>
    </source>
</reference>
<dbReference type="Pfam" id="PF01479">
    <property type="entry name" value="S4"/>
    <property type="match status" value="1"/>
</dbReference>
<evidence type="ECO:0000313" key="10">
    <source>
        <dbReference type="EMBL" id="SMF95515.1"/>
    </source>
</evidence>
<evidence type="ECO:0000256" key="8">
    <source>
        <dbReference type="SAM" id="MobiDB-lite"/>
    </source>
</evidence>
<dbReference type="PANTHER" id="PTHR47683">
    <property type="entry name" value="PSEUDOURIDINE SYNTHASE FAMILY PROTEIN-RELATED"/>
    <property type="match status" value="1"/>
</dbReference>
<dbReference type="CDD" id="cd02556">
    <property type="entry name" value="PseudoU_synth_RluB"/>
    <property type="match status" value="1"/>
</dbReference>
<dbReference type="FunFam" id="3.30.70.1560:FF:000001">
    <property type="entry name" value="Pseudouridine synthase"/>
    <property type="match status" value="1"/>
</dbReference>